<feature type="transmembrane region" description="Helical" evidence="6">
    <location>
        <begin position="255"/>
        <end position="281"/>
    </location>
</feature>
<dbReference type="AlphaFoldDB" id="A0A8J6NFM5"/>
<gene>
    <name evidence="7" type="ORF">H8E29_00600</name>
</gene>
<feature type="transmembrane region" description="Helical" evidence="6">
    <location>
        <begin position="301"/>
        <end position="322"/>
    </location>
</feature>
<evidence type="ECO:0000256" key="3">
    <source>
        <dbReference type="ARBA" id="ARBA00022692"/>
    </source>
</evidence>
<dbReference type="GO" id="GO:0005315">
    <property type="term" value="F:phosphate transmembrane transporter activity"/>
    <property type="evidence" value="ECO:0007669"/>
    <property type="project" value="InterPro"/>
</dbReference>
<feature type="transmembrane region" description="Helical" evidence="6">
    <location>
        <begin position="133"/>
        <end position="158"/>
    </location>
</feature>
<comment type="caution">
    <text evidence="7">The sequence shown here is derived from an EMBL/GenBank/DDBJ whole genome shotgun (WGS) entry which is preliminary data.</text>
</comment>
<evidence type="ECO:0000256" key="4">
    <source>
        <dbReference type="ARBA" id="ARBA00022989"/>
    </source>
</evidence>
<comment type="subcellular location">
    <subcellularLocation>
        <location evidence="1">Membrane</location>
        <topology evidence="1">Multi-pass membrane protein</topology>
    </subcellularLocation>
</comment>
<evidence type="ECO:0000256" key="2">
    <source>
        <dbReference type="ARBA" id="ARBA00022448"/>
    </source>
</evidence>
<evidence type="ECO:0000256" key="1">
    <source>
        <dbReference type="ARBA" id="ARBA00004141"/>
    </source>
</evidence>
<dbReference type="PANTHER" id="PTHR11101">
    <property type="entry name" value="PHOSPHATE TRANSPORTER"/>
    <property type="match status" value="1"/>
</dbReference>
<dbReference type="InterPro" id="IPR001204">
    <property type="entry name" value="Phos_transporter"/>
</dbReference>
<evidence type="ECO:0000313" key="8">
    <source>
        <dbReference type="Proteomes" id="UP000614469"/>
    </source>
</evidence>
<sequence>MTTVLISMIVLAVIFDFLNGIHDSSNIVATMIASRAFSPRVALGVTAISHFIAPFIFGVAVATTIGHEVVAAEAITINVLLAALVSAIIWNLLTWFLGIPSSSSHALVGGMIGAVGIGAGFDAIELQGMEKILLALFISPILGLLLGFLFTRLIFFLARGATPKINTFFKRSQIVSAIALSLSHGTNDAQKTMGIITLGLVVTGVIPSFEVPLWVITISAGAIALGTALGGWKLIKTLGSKFYKIRPVHGFSSQLTSAFVILGASIVGGPVSTTQVVSSSIMGVGSADRVNMVRWGVAKEIMIAWLVTIPATAVGAAGLYWIGEKIFG</sequence>
<dbReference type="GO" id="GO:0035435">
    <property type="term" value="P:phosphate ion transmembrane transport"/>
    <property type="evidence" value="ECO:0007669"/>
    <property type="project" value="TreeGrafter"/>
</dbReference>
<accession>A0A8J6NFM5</accession>
<organism evidence="7 8">
    <name type="scientific">Candidatus Desulfolinea nitratireducens</name>
    <dbReference type="NCBI Taxonomy" id="2841698"/>
    <lineage>
        <taxon>Bacteria</taxon>
        <taxon>Bacillati</taxon>
        <taxon>Chloroflexota</taxon>
        <taxon>Anaerolineae</taxon>
        <taxon>Anaerolineales</taxon>
        <taxon>Anaerolineales incertae sedis</taxon>
        <taxon>Candidatus Desulfolinea</taxon>
    </lineage>
</organism>
<keyword evidence="3 6" id="KW-0812">Transmembrane</keyword>
<dbReference type="Pfam" id="PF01384">
    <property type="entry name" value="PHO4"/>
    <property type="match status" value="1"/>
</dbReference>
<feature type="transmembrane region" description="Helical" evidence="6">
    <location>
        <begin position="213"/>
        <end position="235"/>
    </location>
</feature>
<keyword evidence="5 6" id="KW-0472">Membrane</keyword>
<feature type="transmembrane region" description="Helical" evidence="6">
    <location>
        <begin position="77"/>
        <end position="97"/>
    </location>
</feature>
<evidence type="ECO:0000256" key="5">
    <source>
        <dbReference type="ARBA" id="ARBA00023136"/>
    </source>
</evidence>
<evidence type="ECO:0000313" key="7">
    <source>
        <dbReference type="EMBL" id="MBC8333741.1"/>
    </source>
</evidence>
<dbReference type="GO" id="GO:0016020">
    <property type="term" value="C:membrane"/>
    <property type="evidence" value="ECO:0007669"/>
    <property type="project" value="UniProtKB-SubCell"/>
</dbReference>
<proteinExistence type="predicted"/>
<keyword evidence="4 6" id="KW-1133">Transmembrane helix</keyword>
<feature type="transmembrane region" description="Helical" evidence="6">
    <location>
        <begin position="44"/>
        <end position="65"/>
    </location>
</feature>
<dbReference type="EMBL" id="JACNJN010000023">
    <property type="protein sequence ID" value="MBC8333741.1"/>
    <property type="molecule type" value="Genomic_DNA"/>
</dbReference>
<protein>
    <submittedName>
        <fullName evidence="7">Inorganic phosphate transporter</fullName>
    </submittedName>
</protein>
<name>A0A8J6NFM5_9CHLR</name>
<keyword evidence="2" id="KW-0813">Transport</keyword>
<evidence type="ECO:0000256" key="6">
    <source>
        <dbReference type="SAM" id="Phobius"/>
    </source>
</evidence>
<feature type="transmembrane region" description="Helical" evidence="6">
    <location>
        <begin position="103"/>
        <end position="121"/>
    </location>
</feature>
<reference evidence="7 8" key="1">
    <citation type="submission" date="2020-08" db="EMBL/GenBank/DDBJ databases">
        <title>Bridging the membrane lipid divide: bacteria of the FCB group superphylum have the potential to synthesize archaeal ether lipids.</title>
        <authorList>
            <person name="Villanueva L."/>
            <person name="Von Meijenfeldt F.A.B."/>
            <person name="Westbye A.B."/>
            <person name="Yadav S."/>
            <person name="Hopmans E.C."/>
            <person name="Dutilh B.E."/>
            <person name="Sinninghe Damste J.S."/>
        </authorList>
    </citation>
    <scope>NUCLEOTIDE SEQUENCE [LARGE SCALE GENOMIC DNA]</scope>
    <source>
        <strain evidence="7">NIOZ-UU36</strain>
    </source>
</reference>
<dbReference type="Proteomes" id="UP000614469">
    <property type="component" value="Unassembled WGS sequence"/>
</dbReference>
<dbReference type="PANTHER" id="PTHR11101:SF80">
    <property type="entry name" value="PHOSPHATE TRANSPORTER"/>
    <property type="match status" value="1"/>
</dbReference>